<evidence type="ECO:0000256" key="2">
    <source>
        <dbReference type="ARBA" id="ARBA00022643"/>
    </source>
</evidence>
<comment type="similarity">
    <text evidence="5">Belongs to the NtaA/SnaA/DszA monooxygenase family.</text>
</comment>
<dbReference type="PANTHER" id="PTHR30011">
    <property type="entry name" value="ALKANESULFONATE MONOOXYGENASE-RELATED"/>
    <property type="match status" value="1"/>
</dbReference>
<evidence type="ECO:0000313" key="10">
    <source>
        <dbReference type="Proteomes" id="UP000193834"/>
    </source>
</evidence>
<dbReference type="InterPro" id="IPR036661">
    <property type="entry name" value="Luciferase-like_sf"/>
</dbReference>
<evidence type="ECO:0000256" key="4">
    <source>
        <dbReference type="ARBA" id="ARBA00023033"/>
    </source>
</evidence>
<evidence type="ECO:0000256" key="6">
    <source>
        <dbReference type="PIRSR" id="PIRSR000337-1"/>
    </source>
</evidence>
<sequence length="473" mass="53072">MYSHMAQCLLYFLMIMRIIIIYLYFYTTQFIDKGRLIDLNEKRQLCIGLALSSTWLKGNGWRRPDSGIEDLYSSDYYVELAKLAEKAKLDFVFRPDAMYLNMDALSHSPGFGSLDPTILLASIARETKYIGLVTTASTTFNPPYVVARQLQSLHWVSNGRAGWNMVTALDGLDNFGASQMPSSEERYAQAREFCDVVHKLWDSYPNEALLMDRESGKMVDQEKISPIDHAGEYFRVKGPLNLPAHSAGSIPLFQAGASNTGRDFAASTADAIFAASPDIASGTELRSDLRRRAQEHGRHPDAVRVLPGLYFFLASTRDEARELHREAHAHLSTDRRYQAVQSILGLDIRHLPMDQRVTADVLPDADQPVRSRTHADLLRRLIVEQQPTVEELLARPEVVGSAHWVIVGTVEDALKDILAWHEAGAMDGFIALPGGSRQSMQLFFDELMPLLVERGLFRSEYTGSILSEHLGIQ</sequence>
<dbReference type="Proteomes" id="UP000193834">
    <property type="component" value="Unassembled WGS sequence"/>
</dbReference>
<evidence type="ECO:0000256" key="3">
    <source>
        <dbReference type="ARBA" id="ARBA00023002"/>
    </source>
</evidence>
<dbReference type="GO" id="GO:0016705">
    <property type="term" value="F:oxidoreductase activity, acting on paired donors, with incorporation or reduction of molecular oxygen"/>
    <property type="evidence" value="ECO:0007669"/>
    <property type="project" value="InterPro"/>
</dbReference>
<dbReference type="CDD" id="cd01095">
    <property type="entry name" value="Nitrilotriacetate_monoxgenase"/>
    <property type="match status" value="1"/>
</dbReference>
<keyword evidence="3" id="KW-0560">Oxidoreductase</keyword>
<keyword evidence="2 6" id="KW-0288">FMN</keyword>
<feature type="binding site" evidence="6">
    <location>
        <position position="258"/>
    </location>
    <ligand>
        <name>FMN</name>
        <dbReference type="ChEBI" id="CHEBI:58210"/>
    </ligand>
</feature>
<dbReference type="GO" id="GO:0004497">
    <property type="term" value="F:monooxygenase activity"/>
    <property type="evidence" value="ECO:0007669"/>
    <property type="project" value="UniProtKB-KW"/>
</dbReference>
<proteinExistence type="inferred from homology"/>
<reference evidence="9 10" key="1">
    <citation type="submission" date="2017-04" db="EMBL/GenBank/DDBJ databases">
        <authorList>
            <person name="Afonso C.L."/>
            <person name="Miller P.J."/>
            <person name="Scott M.A."/>
            <person name="Spackman E."/>
            <person name="Goraichik I."/>
            <person name="Dimitrov K.M."/>
            <person name="Suarez D.L."/>
            <person name="Swayne D.E."/>
        </authorList>
    </citation>
    <scope>NUCLEOTIDE SEQUENCE [LARGE SCALE GENOMIC DNA]</scope>
    <source>
        <strain evidence="9 10">11</strain>
    </source>
</reference>
<organism evidence="9 10">
    <name type="scientific">Paenibacillus aquistagni</name>
    <dbReference type="NCBI Taxonomy" id="1852522"/>
    <lineage>
        <taxon>Bacteria</taxon>
        <taxon>Bacillati</taxon>
        <taxon>Bacillota</taxon>
        <taxon>Bacilli</taxon>
        <taxon>Bacillales</taxon>
        <taxon>Paenibacillaceae</taxon>
        <taxon>Paenibacillus</taxon>
    </lineage>
</organism>
<dbReference type="AlphaFoldDB" id="A0A1X7KLB7"/>
<dbReference type="PIRSF" id="PIRSF000337">
    <property type="entry name" value="NTA_MOA"/>
    <property type="match status" value="1"/>
</dbReference>
<name>A0A1X7KLB7_9BACL</name>
<gene>
    <name evidence="9" type="ORF">SAMN06295960_2479</name>
</gene>
<dbReference type="Pfam" id="PF00296">
    <property type="entry name" value="Bac_luciferase"/>
    <property type="match status" value="1"/>
</dbReference>
<keyword evidence="10" id="KW-1185">Reference proteome</keyword>
<feature type="transmembrane region" description="Helical" evidence="7">
    <location>
        <begin position="9"/>
        <end position="27"/>
    </location>
</feature>
<feature type="binding site" evidence="6">
    <location>
        <position position="187"/>
    </location>
    <ligand>
        <name>FMN</name>
        <dbReference type="ChEBI" id="CHEBI:58210"/>
    </ligand>
</feature>
<dbReference type="EMBL" id="FXAZ01000003">
    <property type="protein sequence ID" value="SMG42230.1"/>
    <property type="molecule type" value="Genomic_DNA"/>
</dbReference>
<evidence type="ECO:0000259" key="8">
    <source>
        <dbReference type="Pfam" id="PF00296"/>
    </source>
</evidence>
<protein>
    <submittedName>
        <fullName evidence="9">FMN-dependent oxidoreductase, nitrilotriacetate monooxygenase family</fullName>
    </submittedName>
</protein>
<evidence type="ECO:0000256" key="1">
    <source>
        <dbReference type="ARBA" id="ARBA00022630"/>
    </source>
</evidence>
<accession>A0A1X7KLB7</accession>
<dbReference type="SUPFAM" id="SSF51679">
    <property type="entry name" value="Bacterial luciferase-like"/>
    <property type="match status" value="1"/>
</dbReference>
<dbReference type="PANTHER" id="PTHR30011:SF16">
    <property type="entry name" value="C2H2 FINGER DOMAIN TRANSCRIPTION FACTOR (EUROFUNG)-RELATED"/>
    <property type="match status" value="1"/>
</dbReference>
<dbReference type="STRING" id="1852522.SAMN06295960_2479"/>
<evidence type="ECO:0000256" key="5">
    <source>
        <dbReference type="ARBA" id="ARBA00033748"/>
    </source>
</evidence>
<feature type="binding site" evidence="6">
    <location>
        <position position="96"/>
    </location>
    <ligand>
        <name>FMN</name>
        <dbReference type="ChEBI" id="CHEBI:58210"/>
    </ligand>
</feature>
<dbReference type="InterPro" id="IPR011251">
    <property type="entry name" value="Luciferase-like_dom"/>
</dbReference>
<keyword evidence="7" id="KW-0472">Membrane</keyword>
<dbReference type="InterPro" id="IPR016215">
    <property type="entry name" value="NTA_MOA"/>
</dbReference>
<dbReference type="NCBIfam" id="TIGR03860">
    <property type="entry name" value="FMN_nitrolo"/>
    <property type="match status" value="1"/>
</dbReference>
<feature type="binding site" evidence="6">
    <location>
        <position position="135"/>
    </location>
    <ligand>
        <name>FMN</name>
        <dbReference type="ChEBI" id="CHEBI:58210"/>
    </ligand>
</feature>
<dbReference type="InterPro" id="IPR051260">
    <property type="entry name" value="Diverse_substr_monoxygenases"/>
</dbReference>
<keyword evidence="1 6" id="KW-0285">Flavoprotein</keyword>
<dbReference type="Gene3D" id="3.20.20.30">
    <property type="entry name" value="Luciferase-like domain"/>
    <property type="match status" value="1"/>
</dbReference>
<keyword evidence="4 9" id="KW-0503">Monooxygenase</keyword>
<keyword evidence="7" id="KW-1133">Transmembrane helix</keyword>
<evidence type="ECO:0000313" key="9">
    <source>
        <dbReference type="EMBL" id="SMG42230.1"/>
    </source>
</evidence>
<keyword evidence="7" id="KW-0812">Transmembrane</keyword>
<evidence type="ECO:0000256" key="7">
    <source>
        <dbReference type="SAM" id="Phobius"/>
    </source>
</evidence>
<feature type="domain" description="Luciferase-like" evidence="8">
    <location>
        <begin position="75"/>
        <end position="425"/>
    </location>
</feature>